<dbReference type="SUPFAM" id="SSF53850">
    <property type="entry name" value="Periplasmic binding protein-like II"/>
    <property type="match status" value="1"/>
</dbReference>
<sequence length="300" mass="32640">MNLRQIEVFRAVMRAGTLSGAADVLHVSQPAVSRLIRYLEAKLQVALFERSGGRLHATPEAMALMREIDSAWRSIDRVKMVAEQLRYGVSDTLRICTNLSPALDLVPRAVAELKRRMPGLHIAMEIATQTQITEQLLTGECDIGVAAFVQHQHPALTHHLIGEGNVLCVMAADHPLATRARLKLEDIHAYDVISFGTETAHGKVVEGLLGSREGARKATVDVRYAYIACSVAAHGWGIALVDDLTVAGFKDARLVAVPLARPVRYSAYAMASAERPPSAGGREMVSLLQAYWKEACQAAT</sequence>
<comment type="caution">
    <text evidence="6">The sequence shown here is derived from an EMBL/GenBank/DDBJ whole genome shotgun (WGS) entry which is preliminary data.</text>
</comment>
<protein>
    <submittedName>
        <fullName evidence="6">LysR family transcriptional regulator</fullName>
    </submittedName>
</protein>
<reference evidence="6" key="1">
    <citation type="submission" date="2023-02" db="EMBL/GenBank/DDBJ databases">
        <title>Description of Herbaspirillum huttiense subsp. nephrolepsisexaltata and Herbaspirillum huttiense subsp. lycopersicon.</title>
        <authorList>
            <person name="Poudel M."/>
            <person name="Sharma A."/>
            <person name="Goss E."/>
            <person name="Tapia J.H."/>
            <person name="Harmon C.M."/>
            <person name="Jones J.B."/>
        </authorList>
    </citation>
    <scope>NUCLEOTIDE SEQUENCE</scope>
    <source>
        <strain evidence="6">NC40101</strain>
    </source>
</reference>
<dbReference type="InterPro" id="IPR036388">
    <property type="entry name" value="WH-like_DNA-bd_sf"/>
</dbReference>
<dbReference type="InterPro" id="IPR000847">
    <property type="entry name" value="LysR_HTH_N"/>
</dbReference>
<proteinExistence type="inferred from homology"/>
<dbReference type="GO" id="GO:0003700">
    <property type="term" value="F:DNA-binding transcription factor activity"/>
    <property type="evidence" value="ECO:0007669"/>
    <property type="project" value="InterPro"/>
</dbReference>
<dbReference type="GO" id="GO:0009089">
    <property type="term" value="P:lysine biosynthetic process via diaminopimelate"/>
    <property type="evidence" value="ECO:0007669"/>
    <property type="project" value="TreeGrafter"/>
</dbReference>
<keyword evidence="2" id="KW-0805">Transcription regulation</keyword>
<dbReference type="PRINTS" id="PR00039">
    <property type="entry name" value="HTHLYSR"/>
</dbReference>
<comment type="similarity">
    <text evidence="1">Belongs to the LysR transcriptional regulatory family.</text>
</comment>
<accession>A0AAE4G971</accession>
<gene>
    <name evidence="6" type="ORF">RJN63_14800</name>
</gene>
<evidence type="ECO:0000256" key="1">
    <source>
        <dbReference type="ARBA" id="ARBA00009437"/>
    </source>
</evidence>
<dbReference type="AlphaFoldDB" id="A0AAE4G971"/>
<organism evidence="6">
    <name type="scientific">Herbaspirillum huttiense subsp. nephrolepidis</name>
    <dbReference type="NCBI Taxonomy" id="3075126"/>
    <lineage>
        <taxon>Bacteria</taxon>
        <taxon>Pseudomonadati</taxon>
        <taxon>Pseudomonadota</taxon>
        <taxon>Betaproteobacteria</taxon>
        <taxon>Burkholderiales</taxon>
        <taxon>Oxalobacteraceae</taxon>
        <taxon>Herbaspirillum</taxon>
    </lineage>
</organism>
<evidence type="ECO:0000313" key="6">
    <source>
        <dbReference type="EMBL" id="MDT0338112.1"/>
    </source>
</evidence>
<dbReference type="Pfam" id="PF00126">
    <property type="entry name" value="HTH_1"/>
    <property type="match status" value="1"/>
</dbReference>
<dbReference type="Gene3D" id="1.10.10.10">
    <property type="entry name" value="Winged helix-like DNA-binding domain superfamily/Winged helix DNA-binding domain"/>
    <property type="match status" value="1"/>
</dbReference>
<dbReference type="SUPFAM" id="SSF46785">
    <property type="entry name" value="Winged helix' DNA-binding domain"/>
    <property type="match status" value="1"/>
</dbReference>
<dbReference type="Gene3D" id="3.40.190.10">
    <property type="entry name" value="Periplasmic binding protein-like II"/>
    <property type="match status" value="2"/>
</dbReference>
<dbReference type="EMBL" id="JAVRAA010000007">
    <property type="protein sequence ID" value="MDT0338112.1"/>
    <property type="molecule type" value="Genomic_DNA"/>
</dbReference>
<evidence type="ECO:0000256" key="2">
    <source>
        <dbReference type="ARBA" id="ARBA00023015"/>
    </source>
</evidence>
<dbReference type="InterPro" id="IPR005119">
    <property type="entry name" value="LysR_subst-bd"/>
</dbReference>
<keyword evidence="3" id="KW-0238">DNA-binding</keyword>
<dbReference type="InterPro" id="IPR036390">
    <property type="entry name" value="WH_DNA-bd_sf"/>
</dbReference>
<dbReference type="Pfam" id="PF03466">
    <property type="entry name" value="LysR_substrate"/>
    <property type="match status" value="1"/>
</dbReference>
<dbReference type="PROSITE" id="PS50931">
    <property type="entry name" value="HTH_LYSR"/>
    <property type="match status" value="1"/>
</dbReference>
<dbReference type="GO" id="GO:0010628">
    <property type="term" value="P:positive regulation of gene expression"/>
    <property type="evidence" value="ECO:0007669"/>
    <property type="project" value="TreeGrafter"/>
</dbReference>
<dbReference type="PANTHER" id="PTHR30427">
    <property type="entry name" value="TRANSCRIPTIONAL ACTIVATOR PROTEIN LYSR"/>
    <property type="match status" value="1"/>
</dbReference>
<dbReference type="RefSeq" id="WP_209582025.1">
    <property type="nucleotide sequence ID" value="NZ_JAVLSM010000008.1"/>
</dbReference>
<feature type="domain" description="HTH lysR-type" evidence="5">
    <location>
        <begin position="1"/>
        <end position="58"/>
    </location>
</feature>
<dbReference type="PANTHER" id="PTHR30427:SF1">
    <property type="entry name" value="TRANSCRIPTIONAL ACTIVATOR PROTEIN LYSR"/>
    <property type="match status" value="1"/>
</dbReference>
<evidence type="ECO:0000256" key="3">
    <source>
        <dbReference type="ARBA" id="ARBA00023125"/>
    </source>
</evidence>
<dbReference type="GO" id="GO:0043565">
    <property type="term" value="F:sequence-specific DNA binding"/>
    <property type="evidence" value="ECO:0007669"/>
    <property type="project" value="TreeGrafter"/>
</dbReference>
<keyword evidence="4" id="KW-0804">Transcription</keyword>
<evidence type="ECO:0000259" key="5">
    <source>
        <dbReference type="PROSITE" id="PS50931"/>
    </source>
</evidence>
<evidence type="ECO:0000256" key="4">
    <source>
        <dbReference type="ARBA" id="ARBA00023163"/>
    </source>
</evidence>
<name>A0AAE4G971_9BURK</name>